<reference evidence="1 2" key="1">
    <citation type="journal article" date="2013" name="Nature">
        <title>Anaerobic oxidation of methane coupled to nitrate reduction in a novel archaeal lineage.</title>
        <authorList>
            <person name="Haroon M.F."/>
            <person name="Hu S."/>
            <person name="Shi Y."/>
            <person name="Imelfort M."/>
            <person name="Keller J."/>
            <person name="Hugenholtz P."/>
            <person name="Yuan Z."/>
            <person name="Tyson G.W."/>
        </authorList>
    </citation>
    <scope>NUCLEOTIDE SEQUENCE [LARGE SCALE GENOMIC DNA]</scope>
    <source>
        <strain evidence="1 2">ANME-2d</strain>
    </source>
</reference>
<evidence type="ECO:0000313" key="1">
    <source>
        <dbReference type="EMBL" id="KCZ72992.1"/>
    </source>
</evidence>
<accession>A0A062V6S4</accession>
<dbReference type="RefSeq" id="WP_048088205.1">
    <property type="nucleotide sequence ID" value="NZ_JMIY01000001.1"/>
</dbReference>
<dbReference type="AlphaFoldDB" id="A0A062V6S4"/>
<dbReference type="EMBL" id="JMIY01000001">
    <property type="protein sequence ID" value="KCZ72992.1"/>
    <property type="molecule type" value="Genomic_DNA"/>
</dbReference>
<gene>
    <name evidence="1" type="ORF">ANME2D_00051</name>
</gene>
<dbReference type="PATRIC" id="fig|1392998.3.peg.410"/>
<sequence length="475" mass="54929">MKTPTFRAKGKMAPRFVADFDSTTAMLKSLGNFLSGKDFPGVGIFPTLGPIAPGVNRLPGRIRETIATWGAFNEAVPPDSLWKVRAEEISKWVINHYPKKRKYPAIMVGSPSGAMVHLAAALCIPWLPQTFLIPVRRPPELHIDEPKRTIEWSKEPARLLLDNNPELQLYQMFDPNHDRLTLKRMAYFRIKRLCLGIRYERFLRESLEEGGAIITVECQSTWPTTKVDDRHIFQFGGMGGATEEDYLAGTRRVEEFLKRYNPRLRRWDAPEPDGYRPESEWGFDQAIMGDIERVAKEGGFKIKRIVFKDPEHLSPPVADLYRWWYRSRGIPANRLFAECFIVHEPFWALRTGSVPFWMSFNMEASADWLEEYLQNTELYDEIFLTLFSNGVDSVDLAPIERWRSILAGAKKRGDFIGVDPDEFPMDFGVFIKYYTDLKKKITARYPIPEPLTLSQVEDFLKHRKGIYPVQWLNSI</sequence>
<proteinExistence type="predicted"/>
<name>A0A062V6S4_9EURY</name>
<keyword evidence="2" id="KW-1185">Reference proteome</keyword>
<evidence type="ECO:0000313" key="2">
    <source>
        <dbReference type="Proteomes" id="UP000027153"/>
    </source>
</evidence>
<dbReference type="Proteomes" id="UP000027153">
    <property type="component" value="Unassembled WGS sequence"/>
</dbReference>
<organism evidence="1 2">
    <name type="scientific">Candidatus Methanoperedens nitratireducens</name>
    <dbReference type="NCBI Taxonomy" id="1392998"/>
    <lineage>
        <taxon>Archaea</taxon>
        <taxon>Methanobacteriati</taxon>
        <taxon>Methanobacteriota</taxon>
        <taxon>Stenosarchaea group</taxon>
        <taxon>Methanomicrobia</taxon>
        <taxon>Methanosarcinales</taxon>
        <taxon>ANME-2 cluster</taxon>
        <taxon>Candidatus Methanoperedentaceae</taxon>
        <taxon>Candidatus Methanoperedens</taxon>
    </lineage>
</organism>
<comment type="caution">
    <text evidence="1">The sequence shown here is derived from an EMBL/GenBank/DDBJ whole genome shotgun (WGS) entry which is preliminary data.</text>
</comment>
<protein>
    <submittedName>
        <fullName evidence="1">Uncharacterized protein</fullName>
    </submittedName>
</protein>